<accession>A0A7M4E8X6</accession>
<evidence type="ECO:0008006" key="4">
    <source>
        <dbReference type="Google" id="ProtNLM"/>
    </source>
</evidence>
<dbReference type="AlphaFoldDB" id="A0A7M4E8X6"/>
<keyword evidence="3" id="KW-1185">Reference proteome</keyword>
<dbReference type="PANTHER" id="PTHR45913:SF22">
    <property type="entry name" value="SCAN BOX DOMAIN-CONTAINING PROTEIN"/>
    <property type="match status" value="1"/>
</dbReference>
<organism evidence="2 3">
    <name type="scientific">Crocodylus porosus</name>
    <name type="common">Saltwater crocodile</name>
    <name type="synonym">Estuarine crocodile</name>
    <dbReference type="NCBI Taxonomy" id="8502"/>
    <lineage>
        <taxon>Eukaryota</taxon>
        <taxon>Metazoa</taxon>
        <taxon>Chordata</taxon>
        <taxon>Craniata</taxon>
        <taxon>Vertebrata</taxon>
        <taxon>Euteleostomi</taxon>
        <taxon>Archelosauria</taxon>
        <taxon>Archosauria</taxon>
        <taxon>Crocodylia</taxon>
        <taxon>Longirostres</taxon>
        <taxon>Crocodylidae</taxon>
        <taxon>Crocodylus</taxon>
    </lineage>
</organism>
<dbReference type="GeneTree" id="ENSGT00940000160436"/>
<dbReference type="PANTHER" id="PTHR45913">
    <property type="entry name" value="EPM2A-INTERACTING PROTEIN 1"/>
    <property type="match status" value="1"/>
</dbReference>
<evidence type="ECO:0000256" key="1">
    <source>
        <dbReference type="SAM" id="MobiDB-lite"/>
    </source>
</evidence>
<reference evidence="2" key="1">
    <citation type="submission" date="2025-08" db="UniProtKB">
        <authorList>
            <consortium name="Ensembl"/>
        </authorList>
    </citation>
    <scope>IDENTIFICATION</scope>
</reference>
<protein>
    <recommendedName>
        <fullName evidence="4">DUF4371 domain-containing protein</fullName>
    </recommendedName>
</protein>
<sequence length="541" mass="61742">STPSSPGVLNLGKTERAPVHPENASKDAGGVRVKKAQFEKAGTLPKLGFSISQKPFLEGSYKVAYRIAKQKKPHAIGETLVKPYALEMVELVWGREQRKKLEAVSLSNDAIRSKIVDISFNILKQVIKELAASPFPCSFIQLHTEDLSQCIQLLVFDPYVHADTIKEEFLFCESLLETTKAIHILELVKSFFAKQNFDWKEKLHTLCTDGAPAMLGNTSGFATLVKKEAPHVVVTHCFLHRHALATKTLPTTLKEVLSTAIKVINFIRSRSLNHRIFKRFCQEMGAEYEVLLYHTEVRWLSRGQVLKRLFKLRAEVSLFLKEKENPLLEHFERKDFIHGLAYLADIFNHMNEINLSIQGPEVTIMDATEKLQAFLAKLPIWKKRVEANILANFQMLEEVLYQDGVEIQNSLSISLKRDICEHLETLQNSFKSYFYLDGIKVEPGICNPFLSDINYIKDIDLAKDELIDLRTKNLLRLEFNSKSLGEFWSMEALIPFATIYLCKSGFSALHDMRVALSKTTPQFNVLIQAKQQQPSHYVFKK</sequence>
<feature type="compositionally biased region" description="Basic and acidic residues" evidence="1">
    <location>
        <begin position="13"/>
        <end position="25"/>
    </location>
</feature>
<reference evidence="2" key="2">
    <citation type="submission" date="2025-09" db="UniProtKB">
        <authorList>
            <consortium name="Ensembl"/>
        </authorList>
    </citation>
    <scope>IDENTIFICATION</scope>
</reference>
<dbReference type="Proteomes" id="UP000594220">
    <property type="component" value="Unplaced"/>
</dbReference>
<feature type="region of interest" description="Disordered" evidence="1">
    <location>
        <begin position="1"/>
        <end position="31"/>
    </location>
</feature>
<dbReference type="Ensembl" id="ENSCPRT00005006721.1">
    <property type="protein sequence ID" value="ENSCPRP00005005737.1"/>
    <property type="gene ID" value="ENSCPRG00005004108.1"/>
</dbReference>
<evidence type="ECO:0000313" key="3">
    <source>
        <dbReference type="Proteomes" id="UP000594220"/>
    </source>
</evidence>
<evidence type="ECO:0000313" key="2">
    <source>
        <dbReference type="Ensembl" id="ENSCPRP00005005737.1"/>
    </source>
</evidence>
<name>A0A7M4E8X6_CROPO</name>
<proteinExistence type="predicted"/>
<dbReference type="OMA" id="ANIFIFE"/>